<keyword evidence="3" id="KW-0378">Hydrolase</keyword>
<name>A0A4Q4KQ43_9FLAO</name>
<evidence type="ECO:0000313" key="3">
    <source>
        <dbReference type="EMBL" id="RYM35507.1"/>
    </source>
</evidence>
<dbReference type="AlphaFoldDB" id="A0A4Q4KQ43"/>
<dbReference type="GO" id="GO:0008237">
    <property type="term" value="F:metallopeptidase activity"/>
    <property type="evidence" value="ECO:0007669"/>
    <property type="project" value="UniProtKB-KW"/>
</dbReference>
<sequence length="291" mass="32822">MKEKFDSFTPFLQAVLLFTIGAVSFILISIIVTLVMTISYPEMPVDNLTIQLKSFPVQYMFINFMPFQLGFLLTPGIVYSYLTKDAEKIISKPKLSTIVWSLLLFVSVFFLLPFISEINLDITKFLGVYEGLVAAKEIADEQLTSLVGKSGSMSFFAALLIIGLITGIAEEFAFRRFLFHHMLNSTKKLTLSLISSSVIFALLHFNYIQILPLFSFGLVLGMMYYVSGSIIPGIIMHALNNILNVYWLANDNFPSWMNELDLVATIPATVLLLGLIVFRFQTKNNQMKSEK</sequence>
<feature type="transmembrane region" description="Helical" evidence="1">
    <location>
        <begin position="12"/>
        <end position="40"/>
    </location>
</feature>
<feature type="transmembrane region" description="Helical" evidence="1">
    <location>
        <begin position="189"/>
        <end position="208"/>
    </location>
</feature>
<keyword evidence="3" id="KW-0482">Metalloprotease</keyword>
<dbReference type="InterPro" id="IPR003675">
    <property type="entry name" value="Rce1/LyrA-like_dom"/>
</dbReference>
<evidence type="ECO:0000259" key="2">
    <source>
        <dbReference type="Pfam" id="PF02517"/>
    </source>
</evidence>
<dbReference type="Proteomes" id="UP000293952">
    <property type="component" value="Unassembled WGS sequence"/>
</dbReference>
<gene>
    <name evidence="3" type="ORF">ERX46_00530</name>
</gene>
<organism evidence="3 4">
    <name type="scientific">Brumimicrobium glaciale</name>
    <dbReference type="NCBI Taxonomy" id="200475"/>
    <lineage>
        <taxon>Bacteria</taxon>
        <taxon>Pseudomonadati</taxon>
        <taxon>Bacteroidota</taxon>
        <taxon>Flavobacteriia</taxon>
        <taxon>Flavobacteriales</taxon>
        <taxon>Crocinitomicaceae</taxon>
        <taxon>Brumimicrobium</taxon>
    </lineage>
</organism>
<proteinExistence type="predicted"/>
<keyword evidence="1" id="KW-0812">Transmembrane</keyword>
<dbReference type="RefSeq" id="WP_130091874.1">
    <property type="nucleotide sequence ID" value="NZ_SETE01000001.1"/>
</dbReference>
<accession>A0A4Q4KQ43</accession>
<dbReference type="GO" id="GO:0080120">
    <property type="term" value="P:CAAX-box protein maturation"/>
    <property type="evidence" value="ECO:0007669"/>
    <property type="project" value="UniProtKB-ARBA"/>
</dbReference>
<protein>
    <submittedName>
        <fullName evidence="3">CPBP family intramembrane metalloprotease</fullName>
    </submittedName>
</protein>
<feature type="transmembrane region" description="Helical" evidence="1">
    <location>
        <begin position="260"/>
        <end position="280"/>
    </location>
</feature>
<comment type="caution">
    <text evidence="3">The sequence shown here is derived from an EMBL/GenBank/DDBJ whole genome shotgun (WGS) entry which is preliminary data.</text>
</comment>
<feature type="transmembrane region" description="Helical" evidence="1">
    <location>
        <begin position="60"/>
        <end position="83"/>
    </location>
</feature>
<feature type="transmembrane region" description="Helical" evidence="1">
    <location>
        <begin position="95"/>
        <end position="115"/>
    </location>
</feature>
<dbReference type="Pfam" id="PF02517">
    <property type="entry name" value="Rce1-like"/>
    <property type="match status" value="1"/>
</dbReference>
<feature type="transmembrane region" description="Helical" evidence="1">
    <location>
        <begin position="214"/>
        <end position="239"/>
    </location>
</feature>
<dbReference type="GO" id="GO:0004175">
    <property type="term" value="F:endopeptidase activity"/>
    <property type="evidence" value="ECO:0007669"/>
    <property type="project" value="UniProtKB-ARBA"/>
</dbReference>
<feature type="transmembrane region" description="Helical" evidence="1">
    <location>
        <begin position="151"/>
        <end position="169"/>
    </location>
</feature>
<dbReference type="PANTHER" id="PTHR36435:SF1">
    <property type="entry name" value="CAAX AMINO TERMINAL PROTEASE FAMILY PROTEIN"/>
    <property type="match status" value="1"/>
</dbReference>
<dbReference type="GO" id="GO:0006508">
    <property type="term" value="P:proteolysis"/>
    <property type="evidence" value="ECO:0007669"/>
    <property type="project" value="UniProtKB-KW"/>
</dbReference>
<reference evidence="3 4" key="1">
    <citation type="submission" date="2019-02" db="EMBL/GenBank/DDBJ databases">
        <title>Genome sequence of the sea-ice species Brumimicrobium glaciale.</title>
        <authorList>
            <person name="Bowman J.P."/>
        </authorList>
    </citation>
    <scope>NUCLEOTIDE SEQUENCE [LARGE SCALE GENOMIC DNA]</scope>
    <source>
        <strain evidence="3 4">IC156</strain>
    </source>
</reference>
<evidence type="ECO:0000313" key="4">
    <source>
        <dbReference type="Proteomes" id="UP000293952"/>
    </source>
</evidence>
<keyword evidence="1" id="KW-0472">Membrane</keyword>
<dbReference type="EMBL" id="SETE01000001">
    <property type="protein sequence ID" value="RYM35507.1"/>
    <property type="molecule type" value="Genomic_DNA"/>
</dbReference>
<dbReference type="OrthoDB" id="158986at2"/>
<keyword evidence="1" id="KW-1133">Transmembrane helix</keyword>
<keyword evidence="3" id="KW-0645">Protease</keyword>
<keyword evidence="4" id="KW-1185">Reference proteome</keyword>
<dbReference type="PANTHER" id="PTHR36435">
    <property type="entry name" value="SLR1288 PROTEIN"/>
    <property type="match status" value="1"/>
</dbReference>
<evidence type="ECO:0000256" key="1">
    <source>
        <dbReference type="SAM" id="Phobius"/>
    </source>
</evidence>
<feature type="domain" description="CAAX prenyl protease 2/Lysostaphin resistance protein A-like" evidence="2">
    <location>
        <begin position="155"/>
        <end position="243"/>
    </location>
</feature>
<dbReference type="InterPro" id="IPR052710">
    <property type="entry name" value="CAAX_protease"/>
</dbReference>